<dbReference type="InterPro" id="IPR028082">
    <property type="entry name" value="Peripla_BP_I"/>
</dbReference>
<dbReference type="PANTHER" id="PTHR47151:SF2">
    <property type="entry name" value="AMINO ACID BINDING PROTEIN"/>
    <property type="match status" value="1"/>
</dbReference>
<dbReference type="InterPro" id="IPR000709">
    <property type="entry name" value="Leu_Ile_Val-bd"/>
</dbReference>
<dbReference type="Proteomes" id="UP000450000">
    <property type="component" value="Unassembled WGS sequence"/>
</dbReference>
<evidence type="ECO:0000256" key="1">
    <source>
        <dbReference type="ARBA" id="ARBA00010062"/>
    </source>
</evidence>
<proteinExistence type="inferred from homology"/>
<reference evidence="6 7" key="1">
    <citation type="submission" date="2019-09" db="EMBL/GenBank/DDBJ databases">
        <title>Genome Sequences of Streptomyces kaniharaensis ATCC 21070.</title>
        <authorList>
            <person name="Zhu W."/>
            <person name="De Crecy-Lagard V."/>
            <person name="Richards N.G."/>
        </authorList>
    </citation>
    <scope>NUCLEOTIDE SEQUENCE [LARGE SCALE GENOMIC DNA]</scope>
    <source>
        <strain evidence="6 7">SF-557</strain>
    </source>
</reference>
<dbReference type="PRINTS" id="PR00337">
    <property type="entry name" value="LEUILEVALBP"/>
</dbReference>
<name>A0A6N7KZ53_9ACTN</name>
<keyword evidence="7" id="KW-1185">Reference proteome</keyword>
<dbReference type="CDD" id="cd06342">
    <property type="entry name" value="PBP1_ABC_LIVBP-like"/>
    <property type="match status" value="1"/>
</dbReference>
<organism evidence="6 7">
    <name type="scientific">Streptomyces kaniharaensis</name>
    <dbReference type="NCBI Taxonomy" id="212423"/>
    <lineage>
        <taxon>Bacteria</taxon>
        <taxon>Bacillati</taxon>
        <taxon>Actinomycetota</taxon>
        <taxon>Actinomycetes</taxon>
        <taxon>Kitasatosporales</taxon>
        <taxon>Streptomycetaceae</taxon>
        <taxon>Streptomyces</taxon>
    </lineage>
</organism>
<comment type="similarity">
    <text evidence="1">Belongs to the leucine-binding protein family.</text>
</comment>
<dbReference type="SUPFAM" id="SSF53822">
    <property type="entry name" value="Periplasmic binding protein-like I"/>
    <property type="match status" value="1"/>
</dbReference>
<evidence type="ECO:0000313" key="6">
    <source>
        <dbReference type="EMBL" id="MQS16976.1"/>
    </source>
</evidence>
<evidence type="ECO:0000256" key="4">
    <source>
        <dbReference type="ARBA" id="ARBA00022970"/>
    </source>
</evidence>
<accession>A0A6N7KZ53</accession>
<dbReference type="Pfam" id="PF13458">
    <property type="entry name" value="Peripla_BP_6"/>
    <property type="match status" value="1"/>
</dbReference>
<dbReference type="OrthoDB" id="9772589at2"/>
<comment type="caution">
    <text evidence="6">The sequence shown here is derived from an EMBL/GenBank/DDBJ whole genome shotgun (WGS) entry which is preliminary data.</text>
</comment>
<dbReference type="EMBL" id="WBOF01000003">
    <property type="protein sequence ID" value="MQS16976.1"/>
    <property type="molecule type" value="Genomic_DNA"/>
</dbReference>
<dbReference type="GO" id="GO:0006865">
    <property type="term" value="P:amino acid transport"/>
    <property type="evidence" value="ECO:0007669"/>
    <property type="project" value="UniProtKB-KW"/>
</dbReference>
<evidence type="ECO:0000256" key="3">
    <source>
        <dbReference type="ARBA" id="ARBA00022729"/>
    </source>
</evidence>
<evidence type="ECO:0000313" key="7">
    <source>
        <dbReference type="Proteomes" id="UP000450000"/>
    </source>
</evidence>
<keyword evidence="2" id="KW-0813">Transport</keyword>
<dbReference type="AlphaFoldDB" id="A0A6N7KZ53"/>
<evidence type="ECO:0000259" key="5">
    <source>
        <dbReference type="Pfam" id="PF13458"/>
    </source>
</evidence>
<evidence type="ECO:0000256" key="2">
    <source>
        <dbReference type="ARBA" id="ARBA00022448"/>
    </source>
</evidence>
<dbReference type="Gene3D" id="3.40.50.2300">
    <property type="match status" value="2"/>
</dbReference>
<protein>
    <submittedName>
        <fullName evidence="6">Branched-chain amino acid ABC transporter substrate-binding protein</fullName>
    </submittedName>
</protein>
<feature type="domain" description="Leucine-binding protein" evidence="5">
    <location>
        <begin position="35"/>
        <end position="376"/>
    </location>
</feature>
<dbReference type="InterPro" id="IPR028081">
    <property type="entry name" value="Leu-bd"/>
</dbReference>
<sequence>MIIMAGAPVIAGALALSACSSGGSKGGGGGGGKPTYTIGFQGPLTGPNAQLGINIDWGVKLAVQQANAKGDLPFTLKVKEADDQGDPAKGPTAAQQLIGDSSVIGVVGPTFSGATKAAEPLFTQAGMASVSASATNSSLTDPANGFKTFFRIVPPDSAQGLSAADYMTKVLKVKSVYLIDDKSDYGVGLAGNIKSQLTANGVQVTGDSVAAGTNDYSAVATKVANSGAQAVYYAGYYADAAPLAKALKNTSFTGKAMSDDGTNDPKFIQLGGSASEGWQMTCPCLSATASSDEAAKKFVSDYTALANQPPGTYSPEGYDVTNTFIQVMKPLGSNVTRAKVVDGLRGVDYKGLTKQIKFQPNGEVTEKGIYVYEVKNSQITAIGTVDKLISG</sequence>
<gene>
    <name evidence="6" type="ORF">F7Q99_33510</name>
</gene>
<keyword evidence="3" id="KW-0732">Signal</keyword>
<keyword evidence="4" id="KW-0029">Amino-acid transport</keyword>
<dbReference type="PANTHER" id="PTHR47151">
    <property type="entry name" value="LEU/ILE/VAL-BINDING ABC TRANSPORTER SUBUNIT"/>
    <property type="match status" value="1"/>
</dbReference>